<evidence type="ECO:0000313" key="5">
    <source>
        <dbReference type="EMBL" id="KAJ1083015.1"/>
    </source>
</evidence>
<evidence type="ECO:0000256" key="1">
    <source>
        <dbReference type="ARBA" id="ARBA00010879"/>
    </source>
</evidence>
<protein>
    <recommendedName>
        <fullName evidence="2">ribonuclease H</fullName>
        <ecNumber evidence="2">3.1.26.4</ecNumber>
    </recommendedName>
</protein>
<dbReference type="Proteomes" id="UP001066276">
    <property type="component" value="Chromosome 12"/>
</dbReference>
<evidence type="ECO:0000256" key="3">
    <source>
        <dbReference type="SAM" id="MobiDB-lite"/>
    </source>
</evidence>
<comment type="caution">
    <text evidence="5">The sequence shown here is derived from an EMBL/GenBank/DDBJ whole genome shotgun (WGS) entry which is preliminary data.</text>
</comment>
<dbReference type="InterPro" id="IPR051320">
    <property type="entry name" value="Viral_Replic_Matur_Polypro"/>
</dbReference>
<sequence>MGLKKACGKVRFVQDLRKVNDMVVKCCPVVLNPAVILVLFQIPCDAEWFTVYSWCRLPQGYTESPSLFKQILKKNLESLELLYQSTRVQYIYDLLIASRTREEFKYDSIALLNHLGKFGHKGSPLKLQCCQKSVKYLGHLIEKGSRRISRERITMILQKSPPTSQRDVRMFLGMVGYCRQWIPNFAGIAKPLQQLTHKEVTNPITLDEDQMKAFTELRDSLCSAPALGMPDYTKPFTLFRHERDACSLSVLTQVHGGAYRPVAYFSATLDPVAAALPGCLRAVAAVGKSLSQCEGVVMGYPLTVMVPHSVEILLTRTETQYLNGARLTRFAGFQRGQQSIPWQKVKREMQRNSDELLHSLSKESQETEALILTLAVGDKAAAKPPTGRRSKICNSDPGGNRQHSPPT</sequence>
<dbReference type="InterPro" id="IPR000477">
    <property type="entry name" value="RT_dom"/>
</dbReference>
<name>A0AAV7L5C8_PLEWA</name>
<dbReference type="Gene3D" id="3.10.20.370">
    <property type="match status" value="1"/>
</dbReference>
<dbReference type="GO" id="GO:0004523">
    <property type="term" value="F:RNA-DNA hybrid ribonuclease activity"/>
    <property type="evidence" value="ECO:0007669"/>
    <property type="project" value="UniProtKB-EC"/>
</dbReference>
<accession>A0AAV7L5C8</accession>
<dbReference type="InterPro" id="IPR043128">
    <property type="entry name" value="Rev_trsase/Diguanyl_cyclase"/>
</dbReference>
<dbReference type="AlphaFoldDB" id="A0AAV7L5C8"/>
<comment type="similarity">
    <text evidence="1">Belongs to the beta type-B retroviral polymerase family. HERV class-II K(HML-2) pol subfamily.</text>
</comment>
<dbReference type="InterPro" id="IPR043502">
    <property type="entry name" value="DNA/RNA_pol_sf"/>
</dbReference>
<evidence type="ECO:0000313" key="6">
    <source>
        <dbReference type="Proteomes" id="UP001066276"/>
    </source>
</evidence>
<dbReference type="SUPFAM" id="SSF56672">
    <property type="entry name" value="DNA/RNA polymerases"/>
    <property type="match status" value="1"/>
</dbReference>
<organism evidence="5 6">
    <name type="scientific">Pleurodeles waltl</name>
    <name type="common">Iberian ribbed newt</name>
    <dbReference type="NCBI Taxonomy" id="8319"/>
    <lineage>
        <taxon>Eukaryota</taxon>
        <taxon>Metazoa</taxon>
        <taxon>Chordata</taxon>
        <taxon>Craniata</taxon>
        <taxon>Vertebrata</taxon>
        <taxon>Euteleostomi</taxon>
        <taxon>Amphibia</taxon>
        <taxon>Batrachia</taxon>
        <taxon>Caudata</taxon>
        <taxon>Salamandroidea</taxon>
        <taxon>Salamandridae</taxon>
        <taxon>Pleurodelinae</taxon>
        <taxon>Pleurodeles</taxon>
    </lineage>
</organism>
<evidence type="ECO:0000256" key="2">
    <source>
        <dbReference type="ARBA" id="ARBA00012180"/>
    </source>
</evidence>
<feature type="region of interest" description="Disordered" evidence="3">
    <location>
        <begin position="380"/>
        <end position="407"/>
    </location>
</feature>
<reference evidence="5" key="1">
    <citation type="journal article" date="2022" name="bioRxiv">
        <title>Sequencing and chromosome-scale assembly of the giantPleurodeles waltlgenome.</title>
        <authorList>
            <person name="Brown T."/>
            <person name="Elewa A."/>
            <person name="Iarovenko S."/>
            <person name="Subramanian E."/>
            <person name="Araus A.J."/>
            <person name="Petzold A."/>
            <person name="Susuki M."/>
            <person name="Suzuki K.-i.T."/>
            <person name="Hayashi T."/>
            <person name="Toyoda A."/>
            <person name="Oliveira C."/>
            <person name="Osipova E."/>
            <person name="Leigh N.D."/>
            <person name="Simon A."/>
            <person name="Yun M.H."/>
        </authorList>
    </citation>
    <scope>NUCLEOTIDE SEQUENCE</scope>
    <source>
        <strain evidence="5">20211129_DDA</strain>
        <tissue evidence="5">Liver</tissue>
    </source>
</reference>
<dbReference type="InterPro" id="IPR041577">
    <property type="entry name" value="RT_RNaseH_2"/>
</dbReference>
<dbReference type="Pfam" id="PF00078">
    <property type="entry name" value="RVT_1"/>
    <property type="match status" value="1"/>
</dbReference>
<dbReference type="EMBL" id="JANPWB010000016">
    <property type="protein sequence ID" value="KAJ1083015.1"/>
    <property type="molecule type" value="Genomic_DNA"/>
</dbReference>
<proteinExistence type="inferred from homology"/>
<dbReference type="PANTHER" id="PTHR33064:SF37">
    <property type="entry name" value="RIBONUCLEASE H"/>
    <property type="match status" value="1"/>
</dbReference>
<keyword evidence="6" id="KW-1185">Reference proteome</keyword>
<dbReference type="FunFam" id="3.30.70.270:FF:000020">
    <property type="entry name" value="Transposon Tf2-6 polyprotein-like Protein"/>
    <property type="match status" value="1"/>
</dbReference>
<evidence type="ECO:0000259" key="4">
    <source>
        <dbReference type="PROSITE" id="PS50878"/>
    </source>
</evidence>
<dbReference type="Pfam" id="PF17919">
    <property type="entry name" value="RT_RNaseH_2"/>
    <property type="match status" value="1"/>
</dbReference>
<dbReference type="Gene3D" id="3.30.70.270">
    <property type="match status" value="2"/>
</dbReference>
<dbReference type="PANTHER" id="PTHR33064">
    <property type="entry name" value="POL PROTEIN"/>
    <property type="match status" value="1"/>
</dbReference>
<dbReference type="PROSITE" id="PS50878">
    <property type="entry name" value="RT_POL"/>
    <property type="match status" value="1"/>
</dbReference>
<dbReference type="EC" id="3.1.26.4" evidence="2"/>
<feature type="domain" description="Reverse transcriptase" evidence="4">
    <location>
        <begin position="1"/>
        <end position="141"/>
    </location>
</feature>
<gene>
    <name evidence="5" type="ORF">NDU88_003176</name>
</gene>